<dbReference type="InParanoid" id="V4SUB9"/>
<dbReference type="EMBL" id="KI536925">
    <property type="protein sequence ID" value="ESR40746.1"/>
    <property type="molecule type" value="Genomic_DNA"/>
</dbReference>
<dbReference type="Proteomes" id="UP000030687">
    <property type="component" value="Unassembled WGS sequence"/>
</dbReference>
<evidence type="ECO:0000256" key="1">
    <source>
        <dbReference type="SAM" id="Phobius"/>
    </source>
</evidence>
<feature type="non-terminal residue" evidence="2">
    <location>
        <position position="1"/>
    </location>
</feature>
<keyword evidence="3" id="KW-1185">Reference proteome</keyword>
<dbReference type="eggNOG" id="ENOG502QPIE">
    <property type="taxonomic scope" value="Eukaryota"/>
</dbReference>
<dbReference type="OMA" id="QWIINIG"/>
<accession>V4SUB9</accession>
<dbReference type="Gramene" id="ESR40746">
    <property type="protein sequence ID" value="ESR40746"/>
    <property type="gene ID" value="CICLE_v10027406mg"/>
</dbReference>
<name>V4SUB9_CITCL</name>
<dbReference type="PANTHER" id="PTHR31549">
    <property type="entry name" value="PROTEIN, PUTATIVE (DUF247)-RELATED-RELATED"/>
    <property type="match status" value="1"/>
</dbReference>
<feature type="transmembrane region" description="Helical" evidence="1">
    <location>
        <begin position="364"/>
        <end position="390"/>
    </location>
</feature>
<keyword evidence="1" id="KW-0812">Transmembrane</keyword>
<reference evidence="2 3" key="1">
    <citation type="submission" date="2013-10" db="EMBL/GenBank/DDBJ databases">
        <authorList>
            <consortium name="International Citrus Genome Consortium"/>
            <person name="Jenkins J."/>
            <person name="Schmutz J."/>
            <person name="Prochnik S."/>
            <person name="Rokhsar D."/>
            <person name="Gmitter F."/>
            <person name="Ollitrault P."/>
            <person name="Machado M."/>
            <person name="Talon M."/>
            <person name="Wincker P."/>
            <person name="Jaillon O."/>
            <person name="Morgante M."/>
        </authorList>
    </citation>
    <scope>NUCLEOTIDE SEQUENCE</scope>
    <source>
        <strain evidence="3">cv. Clemenules</strain>
    </source>
</reference>
<dbReference type="Pfam" id="PF03140">
    <property type="entry name" value="DUF247"/>
    <property type="match status" value="1"/>
</dbReference>
<dbReference type="KEGG" id="cic:CICLE_v10027406mg"/>
<dbReference type="PANTHER" id="PTHR31549:SF277">
    <property type="entry name" value="OS08G0167400 PROTEIN"/>
    <property type="match status" value="1"/>
</dbReference>
<evidence type="ECO:0000313" key="3">
    <source>
        <dbReference type="Proteomes" id="UP000030687"/>
    </source>
</evidence>
<dbReference type="AlphaFoldDB" id="V4SUB9"/>
<proteinExistence type="predicted"/>
<keyword evidence="1" id="KW-0472">Membrane</keyword>
<protein>
    <submittedName>
        <fullName evidence="2">Uncharacterized protein</fullName>
    </submittedName>
</protein>
<evidence type="ECO:0000313" key="2">
    <source>
        <dbReference type="EMBL" id="ESR40746.1"/>
    </source>
</evidence>
<organism evidence="2 3">
    <name type="scientific">Citrus clementina</name>
    <name type="common">Clementine</name>
    <name type="synonym">Citrus deliciosa x Citrus sinensis</name>
    <dbReference type="NCBI Taxonomy" id="85681"/>
    <lineage>
        <taxon>Eukaryota</taxon>
        <taxon>Viridiplantae</taxon>
        <taxon>Streptophyta</taxon>
        <taxon>Embryophyta</taxon>
        <taxon>Tracheophyta</taxon>
        <taxon>Spermatophyta</taxon>
        <taxon>Magnoliopsida</taxon>
        <taxon>eudicotyledons</taxon>
        <taxon>Gunneridae</taxon>
        <taxon>Pentapetalae</taxon>
        <taxon>rosids</taxon>
        <taxon>malvids</taxon>
        <taxon>Sapindales</taxon>
        <taxon>Rutaceae</taxon>
        <taxon>Aurantioideae</taxon>
        <taxon>Citrus</taxon>
    </lineage>
</organism>
<sequence length="406" mass="46544">RQWIINIGHILKAELENDTDFPACIFNVPKTLMSTDPASYTPQEVAIGPYLFWHRKAAHNVILRDLGMLENQIPLFVLRKMLEIQCSSLKSADDMLMSMLKGFCKELSPLKMKDQPMIKISERAHLLNILYDRFVSKAEQKIEITKSDDTKRLFSQLWKLLLTLDKGPIKVIRKLVVSKPIKLLFKLPWKTIQNVVFPQENVEKKSDDESSPLSKHMNNPLFVEKMTIPSVTEPAKSNVRFLPTVGDISTVSFDAKKAILHLPTISLDVNTEVVLKNVVAYEASSASGPLALTTRYTEMHAKMLREKGIIVIRLKIDAEVANLWNGMNKSIRMTKVPHLDRVMEDVNKYYYNRWKVKFGKYMKLYVFGSWKFLTLLAAIVLLLLTTLQAFCSDYNCRKFNLGSTSE</sequence>
<dbReference type="InterPro" id="IPR004158">
    <property type="entry name" value="DUF247_pln"/>
</dbReference>
<keyword evidence="1" id="KW-1133">Transmembrane helix</keyword>
<dbReference type="STRING" id="85681.V4SUB9"/>
<gene>
    <name evidence="2" type="ORF">CICLE_v10027406mg</name>
</gene>